<dbReference type="RefSeq" id="WP_290320764.1">
    <property type="nucleotide sequence ID" value="NZ_JAUFPN010000299.1"/>
</dbReference>
<protein>
    <submittedName>
        <fullName evidence="1">Uncharacterized protein</fullName>
    </submittedName>
</protein>
<organism evidence="1 2">
    <name type="scientific">Paeniroseomonas aquatica</name>
    <dbReference type="NCBI Taxonomy" id="373043"/>
    <lineage>
        <taxon>Bacteria</taxon>
        <taxon>Pseudomonadati</taxon>
        <taxon>Pseudomonadota</taxon>
        <taxon>Alphaproteobacteria</taxon>
        <taxon>Acetobacterales</taxon>
        <taxon>Acetobacteraceae</taxon>
        <taxon>Paeniroseomonas</taxon>
    </lineage>
</organism>
<reference evidence="2" key="1">
    <citation type="journal article" date="2019" name="Int. J. Syst. Evol. Microbiol.">
        <title>The Global Catalogue of Microorganisms (GCM) 10K type strain sequencing project: providing services to taxonomists for standard genome sequencing and annotation.</title>
        <authorList>
            <consortium name="The Broad Institute Genomics Platform"/>
            <consortium name="The Broad Institute Genome Sequencing Center for Infectious Disease"/>
            <person name="Wu L."/>
            <person name="Ma J."/>
        </authorList>
    </citation>
    <scope>NUCLEOTIDE SEQUENCE [LARGE SCALE GENOMIC DNA]</scope>
    <source>
        <strain evidence="2">CECT 7131</strain>
    </source>
</reference>
<name>A0ABT8AFU3_9PROT</name>
<accession>A0ABT8AFU3</accession>
<dbReference type="Proteomes" id="UP001529369">
    <property type="component" value="Unassembled WGS sequence"/>
</dbReference>
<evidence type="ECO:0000313" key="1">
    <source>
        <dbReference type="EMBL" id="MDN3568656.1"/>
    </source>
</evidence>
<comment type="caution">
    <text evidence="1">The sequence shown here is derived from an EMBL/GenBank/DDBJ whole genome shotgun (WGS) entry which is preliminary data.</text>
</comment>
<proteinExistence type="predicted"/>
<evidence type="ECO:0000313" key="2">
    <source>
        <dbReference type="Proteomes" id="UP001529369"/>
    </source>
</evidence>
<sequence length="127" mass="14206">MAKELGPFSRKTAVNRLDKRTAPARLMKKVRRDLLEHLGNRPLSITESMIVDQICWLHLHVSLANAKASEGGEMSDIFARTYQGWSSSLQKALMRLDATLVPKPTADASPNALAEYIKMKSEVEREA</sequence>
<dbReference type="EMBL" id="JAUFPN010000299">
    <property type="protein sequence ID" value="MDN3568656.1"/>
    <property type="molecule type" value="Genomic_DNA"/>
</dbReference>
<keyword evidence="2" id="KW-1185">Reference proteome</keyword>
<gene>
    <name evidence="1" type="ORF">QWZ14_30140</name>
</gene>